<dbReference type="SUPFAM" id="SSF57302">
    <property type="entry name" value="Snake toxin-like"/>
    <property type="match status" value="1"/>
</dbReference>
<dbReference type="InterPro" id="IPR045860">
    <property type="entry name" value="Snake_toxin-like_sf"/>
</dbReference>
<proteinExistence type="predicted"/>
<evidence type="ECO:0000313" key="3">
    <source>
        <dbReference type="EMBL" id="JAP53693.1"/>
    </source>
</evidence>
<sequence>CSWRLCAQISATSCTSRQIMFKVVIILNAVLLFALGCYAIKCYECFGCRSDLQYAPQKSDCKVCGKTTIYKNGELNEVTRRCYSECKESKSIFNGIETEGNCCFTDLCNGGNNARSQNLLLCGILSFLVGSLIKFETPAAICCHMWNAVQKKLFK</sequence>
<reference evidence="3" key="1">
    <citation type="submission" date="2016-01" db="EMBL/GenBank/DDBJ databases">
        <title>Reference transcriptome for the parasite Schistocephalus solidus: insights into the molecular evolution of parasitism.</title>
        <authorList>
            <person name="Hebert F.O."/>
            <person name="Grambauer S."/>
            <person name="Barber I."/>
            <person name="Landry C.R."/>
            <person name="Aubin-Horth N."/>
        </authorList>
    </citation>
    <scope>NUCLEOTIDE SEQUENCE</scope>
</reference>
<feature type="domain" description="Snake toxin/toxin-like" evidence="2">
    <location>
        <begin position="41"/>
        <end position="109"/>
    </location>
</feature>
<protein>
    <recommendedName>
        <fullName evidence="2">Snake toxin/toxin-like domain-containing protein</fullName>
    </recommendedName>
</protein>
<organism evidence="3">
    <name type="scientific">Schistocephalus solidus</name>
    <name type="common">Tapeworm</name>
    <dbReference type="NCBI Taxonomy" id="70667"/>
    <lineage>
        <taxon>Eukaryota</taxon>
        <taxon>Metazoa</taxon>
        <taxon>Spiralia</taxon>
        <taxon>Lophotrochozoa</taxon>
        <taxon>Platyhelminthes</taxon>
        <taxon>Cestoda</taxon>
        <taxon>Eucestoda</taxon>
        <taxon>Diphyllobothriidea</taxon>
        <taxon>Diphyllobothriidae</taxon>
        <taxon>Schistocephalus</taxon>
    </lineage>
</organism>
<keyword evidence="1" id="KW-0472">Membrane</keyword>
<evidence type="ECO:0000259" key="2">
    <source>
        <dbReference type="Pfam" id="PF00087"/>
    </source>
</evidence>
<gene>
    <name evidence="3" type="ORF">TR142797</name>
</gene>
<dbReference type="AlphaFoldDB" id="A0A0X3PP27"/>
<dbReference type="EMBL" id="GEEE01009532">
    <property type="protein sequence ID" value="JAP53693.1"/>
    <property type="molecule type" value="Transcribed_RNA"/>
</dbReference>
<keyword evidence="1" id="KW-0812">Transmembrane</keyword>
<dbReference type="InterPro" id="IPR035076">
    <property type="entry name" value="Toxin/TOLIP"/>
</dbReference>
<accession>A0A0X3PP27</accession>
<feature type="non-terminal residue" evidence="3">
    <location>
        <position position="1"/>
    </location>
</feature>
<feature type="transmembrane region" description="Helical" evidence="1">
    <location>
        <begin position="19"/>
        <end position="40"/>
    </location>
</feature>
<evidence type="ECO:0000256" key="1">
    <source>
        <dbReference type="SAM" id="Phobius"/>
    </source>
</evidence>
<keyword evidence="1" id="KW-1133">Transmembrane helix</keyword>
<name>A0A0X3PP27_SCHSO</name>
<dbReference type="Gene3D" id="2.10.60.10">
    <property type="entry name" value="CD59"/>
    <property type="match status" value="1"/>
</dbReference>
<dbReference type="Pfam" id="PF00087">
    <property type="entry name" value="Toxin_TOLIP"/>
    <property type="match status" value="1"/>
</dbReference>